<feature type="transmembrane region" description="Helical" evidence="8">
    <location>
        <begin position="217"/>
        <end position="236"/>
    </location>
</feature>
<feature type="transmembrane region" description="Helical" evidence="8">
    <location>
        <begin position="333"/>
        <end position="355"/>
    </location>
</feature>
<dbReference type="GO" id="GO:0009847">
    <property type="term" value="P:spore germination"/>
    <property type="evidence" value="ECO:0007669"/>
    <property type="project" value="InterPro"/>
</dbReference>
<dbReference type="PANTHER" id="PTHR34975">
    <property type="entry name" value="SPORE GERMINATION PROTEIN A2"/>
    <property type="match status" value="1"/>
</dbReference>
<evidence type="ECO:0000256" key="4">
    <source>
        <dbReference type="ARBA" id="ARBA00022544"/>
    </source>
</evidence>
<accession>A0A934MPE1</accession>
<evidence type="ECO:0000256" key="1">
    <source>
        <dbReference type="ARBA" id="ARBA00004141"/>
    </source>
</evidence>
<keyword evidence="7 8" id="KW-0472">Membrane</keyword>
<dbReference type="AlphaFoldDB" id="A0A934MPE1"/>
<feature type="transmembrane region" description="Helical" evidence="8">
    <location>
        <begin position="7"/>
        <end position="29"/>
    </location>
</feature>
<reference evidence="9" key="1">
    <citation type="submission" date="2020-12" db="EMBL/GenBank/DDBJ databases">
        <authorList>
            <person name="Huq M.A."/>
        </authorList>
    </citation>
    <scope>NUCLEOTIDE SEQUENCE</scope>
    <source>
        <strain evidence="9">MAHUQ-46</strain>
    </source>
</reference>
<proteinExistence type="inferred from homology"/>
<evidence type="ECO:0000256" key="3">
    <source>
        <dbReference type="ARBA" id="ARBA00022448"/>
    </source>
</evidence>
<feature type="transmembrane region" description="Helical" evidence="8">
    <location>
        <begin position="41"/>
        <end position="63"/>
    </location>
</feature>
<feature type="transmembrane region" description="Helical" evidence="8">
    <location>
        <begin position="184"/>
        <end position="205"/>
    </location>
</feature>
<dbReference type="PANTHER" id="PTHR34975:SF2">
    <property type="entry name" value="SPORE GERMINATION PROTEIN A2"/>
    <property type="match status" value="1"/>
</dbReference>
<evidence type="ECO:0000256" key="7">
    <source>
        <dbReference type="ARBA" id="ARBA00023136"/>
    </source>
</evidence>
<keyword evidence="10" id="KW-1185">Reference proteome</keyword>
<dbReference type="Pfam" id="PF03845">
    <property type="entry name" value="Spore_permease"/>
    <property type="match status" value="1"/>
</dbReference>
<feature type="transmembrane region" description="Helical" evidence="8">
    <location>
        <begin position="117"/>
        <end position="136"/>
    </location>
</feature>
<name>A0A934MPE1_9BACL</name>
<organism evidence="9 10">
    <name type="scientific">Paenibacillus roseus</name>
    <dbReference type="NCBI Taxonomy" id="2798579"/>
    <lineage>
        <taxon>Bacteria</taxon>
        <taxon>Bacillati</taxon>
        <taxon>Bacillota</taxon>
        <taxon>Bacilli</taxon>
        <taxon>Bacillales</taxon>
        <taxon>Paenibacillaceae</taxon>
        <taxon>Paenibacillus</taxon>
    </lineage>
</organism>
<keyword evidence="6 8" id="KW-1133">Transmembrane helix</keyword>
<keyword evidence="4" id="KW-0309">Germination</keyword>
<evidence type="ECO:0000256" key="2">
    <source>
        <dbReference type="ARBA" id="ARBA00007998"/>
    </source>
</evidence>
<dbReference type="RefSeq" id="WP_199017850.1">
    <property type="nucleotide sequence ID" value="NZ_JAELUP010000006.1"/>
</dbReference>
<evidence type="ECO:0000313" key="10">
    <source>
        <dbReference type="Proteomes" id="UP000640274"/>
    </source>
</evidence>
<keyword evidence="5 8" id="KW-0812">Transmembrane</keyword>
<dbReference type="InterPro" id="IPR004761">
    <property type="entry name" value="Spore_GerAB"/>
</dbReference>
<feature type="transmembrane region" description="Helical" evidence="8">
    <location>
        <begin position="75"/>
        <end position="97"/>
    </location>
</feature>
<dbReference type="EMBL" id="JAELUP010000006">
    <property type="protein sequence ID" value="MBJ6360324.1"/>
    <property type="molecule type" value="Genomic_DNA"/>
</dbReference>
<keyword evidence="3" id="KW-0813">Transport</keyword>
<dbReference type="Proteomes" id="UP000640274">
    <property type="component" value="Unassembled WGS sequence"/>
</dbReference>
<dbReference type="NCBIfam" id="TIGR00912">
    <property type="entry name" value="2A0309"/>
    <property type="match status" value="1"/>
</dbReference>
<gene>
    <name evidence="9" type="ORF">JFN88_03175</name>
</gene>
<comment type="subcellular location">
    <subcellularLocation>
        <location evidence="1">Membrane</location>
        <topology evidence="1">Multi-pass membrane protein</topology>
    </subcellularLocation>
</comment>
<feature type="transmembrane region" description="Helical" evidence="8">
    <location>
        <begin position="272"/>
        <end position="294"/>
    </location>
</feature>
<protein>
    <submittedName>
        <fullName evidence="9">Endospore germination permease</fullName>
    </submittedName>
</protein>
<sequence length="364" mass="39895">MNNGIGNISFLQLAMIILLMNGLMTHVTINPMLLESAGRDAWISVLATGGLYLPWCALLVLFMRSSGQQKLQPWLAARVGTILSWIILLPLAIQLYLIGGTTILHTAGWTLINYLPATPIAVLAILLGIVCLYYALSGISAIAIGSGVLLPLVVVLGYFVSFANNSMKDSQLLLPVLEHGWQPVFSGMVFAGGGFVELIMIFAIQHRLKKKVKAWQLLLLGAMIVYITLGPIIGAITEFGYKEAAKQMESPYEQWRLVSLGNDIEHVDFLSVMQWLAGAIVRVSFSAFILTDLLPLKHAASRSWMLLLIIASYVVIAMFPIDIYGFYLWMSRFYIPYSLAVAGFTSVTCISLALFSKKSGVSPS</sequence>
<dbReference type="GO" id="GO:0016020">
    <property type="term" value="C:membrane"/>
    <property type="evidence" value="ECO:0007669"/>
    <property type="project" value="UniProtKB-SubCell"/>
</dbReference>
<evidence type="ECO:0000256" key="8">
    <source>
        <dbReference type="SAM" id="Phobius"/>
    </source>
</evidence>
<comment type="caution">
    <text evidence="9">The sequence shown here is derived from an EMBL/GenBank/DDBJ whole genome shotgun (WGS) entry which is preliminary data.</text>
</comment>
<evidence type="ECO:0000256" key="5">
    <source>
        <dbReference type="ARBA" id="ARBA00022692"/>
    </source>
</evidence>
<evidence type="ECO:0000313" key="9">
    <source>
        <dbReference type="EMBL" id="MBJ6360324.1"/>
    </source>
</evidence>
<feature type="transmembrane region" description="Helical" evidence="8">
    <location>
        <begin position="306"/>
        <end position="327"/>
    </location>
</feature>
<feature type="transmembrane region" description="Helical" evidence="8">
    <location>
        <begin position="143"/>
        <end position="164"/>
    </location>
</feature>
<evidence type="ECO:0000256" key="6">
    <source>
        <dbReference type="ARBA" id="ARBA00022989"/>
    </source>
</evidence>
<comment type="similarity">
    <text evidence="2">Belongs to the amino acid-polyamine-organocation (APC) superfamily. Spore germination protein (SGP) (TC 2.A.3.9) family.</text>
</comment>